<evidence type="ECO:0000256" key="2">
    <source>
        <dbReference type="ARBA" id="ARBA00004496"/>
    </source>
</evidence>
<comment type="similarity">
    <text evidence="3 9">Belongs to the class I-like SAM-binding methyltransferase superfamily. TPMT family.</text>
</comment>
<evidence type="ECO:0000256" key="9">
    <source>
        <dbReference type="HAMAP-Rule" id="MF_00812"/>
    </source>
</evidence>
<feature type="binding site" evidence="9">
    <location>
        <position position="65"/>
    </location>
    <ligand>
        <name>S-adenosyl-L-methionine</name>
        <dbReference type="ChEBI" id="CHEBI:59789"/>
    </ligand>
</feature>
<keyword evidence="6 9" id="KW-0489">Methyltransferase</keyword>
<dbReference type="Proteomes" id="UP001157186">
    <property type="component" value="Unassembled WGS sequence"/>
</dbReference>
<dbReference type="NCBIfam" id="NF009732">
    <property type="entry name" value="PRK13255.1"/>
    <property type="match status" value="1"/>
</dbReference>
<gene>
    <name evidence="9 10" type="primary">tpm</name>
    <name evidence="10" type="ORF">tinsulaeT_04020</name>
</gene>
<keyword evidence="8 9" id="KW-0949">S-adenosyl-L-methionine</keyword>
<dbReference type="EMBL" id="BSST01000001">
    <property type="protein sequence ID" value="GLX77062.1"/>
    <property type="molecule type" value="Genomic_DNA"/>
</dbReference>
<sequence length="218" mass="25262">MKASFWHACWERNSLGFHQTAFHPFLAQYLLPRITAEHQSVFVPLCGKSDDMVWLAEYMEVVGSELSDIACRDFFAEKQLPVTLTEHGGFKCYQHQNVSLWQGDFFQLEAKSFRPFDWIYDRAALIALPQEMQQVYVEHLTSFMGPETTLFLISVEFPQQEMSGPPFAVGADEINSLFADFEVECLTRHPLPDKVFAQRVFDVSYLTETLYIIRQKAR</sequence>
<dbReference type="PANTHER" id="PTHR10259">
    <property type="entry name" value="THIOPURINE S-METHYLTRANSFERASE"/>
    <property type="match status" value="1"/>
</dbReference>
<dbReference type="PIRSF" id="PIRSF023956">
    <property type="entry name" value="Thiopurine_S-methyltransferase"/>
    <property type="match status" value="1"/>
</dbReference>
<organism evidence="10 11">
    <name type="scientific">Thalassotalea insulae</name>
    <dbReference type="NCBI Taxonomy" id="2056778"/>
    <lineage>
        <taxon>Bacteria</taxon>
        <taxon>Pseudomonadati</taxon>
        <taxon>Pseudomonadota</taxon>
        <taxon>Gammaproteobacteria</taxon>
        <taxon>Alteromonadales</taxon>
        <taxon>Colwelliaceae</taxon>
        <taxon>Thalassotalea</taxon>
    </lineage>
</organism>
<dbReference type="InterPro" id="IPR022474">
    <property type="entry name" value="Thiopur_S-MeTfrase_Se/Te_detox"/>
</dbReference>
<evidence type="ECO:0000256" key="6">
    <source>
        <dbReference type="ARBA" id="ARBA00022603"/>
    </source>
</evidence>
<feature type="binding site" evidence="9">
    <location>
        <position position="122"/>
    </location>
    <ligand>
        <name>S-adenosyl-L-methionine</name>
        <dbReference type="ChEBI" id="CHEBI:59789"/>
    </ligand>
</feature>
<dbReference type="InterPro" id="IPR029063">
    <property type="entry name" value="SAM-dependent_MTases_sf"/>
</dbReference>
<evidence type="ECO:0000256" key="5">
    <source>
        <dbReference type="ARBA" id="ARBA00022490"/>
    </source>
</evidence>
<dbReference type="HAMAP" id="MF_00812">
    <property type="entry name" value="Thiopur_methtran"/>
    <property type="match status" value="1"/>
</dbReference>
<evidence type="ECO:0000256" key="3">
    <source>
        <dbReference type="ARBA" id="ARBA00008145"/>
    </source>
</evidence>
<dbReference type="InterPro" id="IPR008854">
    <property type="entry name" value="TPMT"/>
</dbReference>
<accession>A0ABQ6GNZ2</accession>
<dbReference type="Pfam" id="PF05724">
    <property type="entry name" value="TPMT"/>
    <property type="match status" value="1"/>
</dbReference>
<comment type="subcellular location">
    <subcellularLocation>
        <location evidence="2 9">Cytoplasm</location>
    </subcellularLocation>
</comment>
<evidence type="ECO:0000256" key="1">
    <source>
        <dbReference type="ARBA" id="ARBA00000903"/>
    </source>
</evidence>
<evidence type="ECO:0000313" key="11">
    <source>
        <dbReference type="Proteomes" id="UP001157186"/>
    </source>
</evidence>
<feature type="binding site" evidence="9">
    <location>
        <position position="45"/>
    </location>
    <ligand>
        <name>S-adenosyl-L-methionine</name>
        <dbReference type="ChEBI" id="CHEBI:59789"/>
    </ligand>
</feature>
<dbReference type="InterPro" id="IPR025835">
    <property type="entry name" value="Thiopurine_S-MeTrfase"/>
</dbReference>
<keyword evidence="5 9" id="KW-0963">Cytoplasm</keyword>
<dbReference type="PANTHER" id="PTHR10259:SF11">
    <property type="entry name" value="THIOPURINE S-METHYLTRANSFERASE"/>
    <property type="match status" value="1"/>
</dbReference>
<reference evidence="10 11" key="1">
    <citation type="submission" date="2023-03" db="EMBL/GenBank/DDBJ databases">
        <title>Draft genome sequence of Thalassotalea insulae KCTC 62186T.</title>
        <authorList>
            <person name="Sawabe T."/>
        </authorList>
    </citation>
    <scope>NUCLEOTIDE SEQUENCE [LARGE SCALE GENOMIC DNA]</scope>
    <source>
        <strain evidence="10 11">KCTC 62186</strain>
    </source>
</reference>
<feature type="binding site" evidence="9">
    <location>
        <position position="10"/>
    </location>
    <ligand>
        <name>S-adenosyl-L-methionine</name>
        <dbReference type="ChEBI" id="CHEBI:59789"/>
    </ligand>
</feature>
<dbReference type="NCBIfam" id="TIGR03840">
    <property type="entry name" value="TMPT_Se_Te"/>
    <property type="match status" value="1"/>
</dbReference>
<evidence type="ECO:0000313" key="10">
    <source>
        <dbReference type="EMBL" id="GLX77062.1"/>
    </source>
</evidence>
<dbReference type="EC" id="2.1.1.67" evidence="4 9"/>
<dbReference type="Gene3D" id="3.40.50.150">
    <property type="entry name" value="Vaccinia Virus protein VP39"/>
    <property type="match status" value="1"/>
</dbReference>
<comment type="caution">
    <text evidence="10">The sequence shown here is derived from an EMBL/GenBank/DDBJ whole genome shotgun (WGS) entry which is preliminary data.</text>
</comment>
<comment type="catalytic activity">
    <reaction evidence="1 9">
        <text>S-adenosyl-L-methionine + a thiopurine = S-adenosyl-L-homocysteine + a thiopurine S-methylether.</text>
        <dbReference type="EC" id="2.1.1.67"/>
    </reaction>
</comment>
<name>A0ABQ6GNZ2_9GAMM</name>
<evidence type="ECO:0000256" key="4">
    <source>
        <dbReference type="ARBA" id="ARBA00011905"/>
    </source>
</evidence>
<dbReference type="PROSITE" id="PS51585">
    <property type="entry name" value="SAM_MT_TPMT"/>
    <property type="match status" value="1"/>
</dbReference>
<proteinExistence type="inferred from homology"/>
<keyword evidence="11" id="KW-1185">Reference proteome</keyword>
<evidence type="ECO:0000256" key="7">
    <source>
        <dbReference type="ARBA" id="ARBA00022679"/>
    </source>
</evidence>
<dbReference type="RefSeq" id="WP_284242891.1">
    <property type="nucleotide sequence ID" value="NZ_BSST01000001.1"/>
</dbReference>
<keyword evidence="7 9" id="KW-0808">Transferase</keyword>
<dbReference type="SUPFAM" id="SSF53335">
    <property type="entry name" value="S-adenosyl-L-methionine-dependent methyltransferases"/>
    <property type="match status" value="1"/>
</dbReference>
<evidence type="ECO:0000256" key="8">
    <source>
        <dbReference type="ARBA" id="ARBA00022691"/>
    </source>
</evidence>
<protein>
    <recommendedName>
        <fullName evidence="4 9">Thiopurine S-methyltransferase</fullName>
        <ecNumber evidence="4 9">2.1.1.67</ecNumber>
    </recommendedName>
    <alternativeName>
        <fullName evidence="9">Thiopurine methyltransferase</fullName>
    </alternativeName>
</protein>